<dbReference type="GO" id="GO:0005576">
    <property type="term" value="C:extracellular region"/>
    <property type="evidence" value="ECO:0007669"/>
    <property type="project" value="UniProtKB-SubCell"/>
</dbReference>
<dbReference type="PROSITE" id="PS52012">
    <property type="entry name" value="CFEM"/>
    <property type="match status" value="1"/>
</dbReference>
<feature type="chain" id="PRO_5034765587" description="CFEM domain-containing protein" evidence="5">
    <location>
        <begin position="19"/>
        <end position="89"/>
    </location>
</feature>
<keyword evidence="8" id="KW-1185">Reference proteome</keyword>
<comment type="subcellular location">
    <subcellularLocation>
        <location evidence="1">Secreted</location>
    </subcellularLocation>
</comment>
<reference evidence="7 8" key="1">
    <citation type="journal article" date="2020" name="ISME J.">
        <title>Uncovering the hidden diversity of litter-decomposition mechanisms in mushroom-forming fungi.</title>
        <authorList>
            <person name="Floudas D."/>
            <person name="Bentzer J."/>
            <person name="Ahren D."/>
            <person name="Johansson T."/>
            <person name="Persson P."/>
            <person name="Tunlid A."/>
        </authorList>
    </citation>
    <scope>NUCLEOTIDE SEQUENCE [LARGE SCALE GENOMIC DNA]</scope>
    <source>
        <strain evidence="7 8">CBS 291.85</strain>
    </source>
</reference>
<name>A0A8H5GZ17_9AGAR</name>
<keyword evidence="4" id="KW-1015">Disulfide bond</keyword>
<gene>
    <name evidence="7" type="ORF">D9758_000683</name>
</gene>
<evidence type="ECO:0000313" key="8">
    <source>
        <dbReference type="Proteomes" id="UP000559256"/>
    </source>
</evidence>
<organism evidence="7 8">
    <name type="scientific">Tetrapyrgos nigripes</name>
    <dbReference type="NCBI Taxonomy" id="182062"/>
    <lineage>
        <taxon>Eukaryota</taxon>
        <taxon>Fungi</taxon>
        <taxon>Dikarya</taxon>
        <taxon>Basidiomycota</taxon>
        <taxon>Agaricomycotina</taxon>
        <taxon>Agaricomycetes</taxon>
        <taxon>Agaricomycetidae</taxon>
        <taxon>Agaricales</taxon>
        <taxon>Marasmiineae</taxon>
        <taxon>Marasmiaceae</taxon>
        <taxon>Tetrapyrgos</taxon>
    </lineage>
</organism>
<evidence type="ECO:0000256" key="4">
    <source>
        <dbReference type="ARBA" id="ARBA00023157"/>
    </source>
</evidence>
<evidence type="ECO:0000313" key="7">
    <source>
        <dbReference type="EMBL" id="KAF5373788.1"/>
    </source>
</evidence>
<keyword evidence="3 5" id="KW-0732">Signal</keyword>
<protein>
    <recommendedName>
        <fullName evidence="6">CFEM domain-containing protein</fullName>
    </recommendedName>
</protein>
<keyword evidence="2" id="KW-0964">Secreted</keyword>
<evidence type="ECO:0000256" key="5">
    <source>
        <dbReference type="SAM" id="SignalP"/>
    </source>
</evidence>
<evidence type="ECO:0000256" key="2">
    <source>
        <dbReference type="ARBA" id="ARBA00022525"/>
    </source>
</evidence>
<dbReference type="InterPro" id="IPR008427">
    <property type="entry name" value="Extracellular_membr_CFEM_dom"/>
</dbReference>
<feature type="signal peptide" evidence="5">
    <location>
        <begin position="1"/>
        <end position="18"/>
    </location>
</feature>
<evidence type="ECO:0000256" key="3">
    <source>
        <dbReference type="ARBA" id="ARBA00022729"/>
    </source>
</evidence>
<feature type="domain" description="CFEM" evidence="6">
    <location>
        <begin position="1"/>
        <end position="89"/>
    </location>
</feature>
<comment type="caution">
    <text evidence="7">The sequence shown here is derived from an EMBL/GenBank/DDBJ whole genome shotgun (WGS) entry which is preliminary data.</text>
</comment>
<sequence length="89" mass="9570">MYMPKITLLAFLVASSSASVLRISRRQGIIPQCAIDCRASLDLGGCDPEDSQCLCNNQEFVVAVEACINDTCDIADTEAALEIIETLCV</sequence>
<dbReference type="EMBL" id="JAACJM010000003">
    <property type="protein sequence ID" value="KAF5373788.1"/>
    <property type="molecule type" value="Genomic_DNA"/>
</dbReference>
<dbReference type="Proteomes" id="UP000559256">
    <property type="component" value="Unassembled WGS sequence"/>
</dbReference>
<dbReference type="OrthoDB" id="3065412at2759"/>
<accession>A0A8H5GZ17</accession>
<dbReference type="Pfam" id="PF05730">
    <property type="entry name" value="CFEM"/>
    <property type="match status" value="1"/>
</dbReference>
<evidence type="ECO:0000256" key="1">
    <source>
        <dbReference type="ARBA" id="ARBA00004613"/>
    </source>
</evidence>
<dbReference type="AlphaFoldDB" id="A0A8H5GZ17"/>
<evidence type="ECO:0000259" key="6">
    <source>
        <dbReference type="PROSITE" id="PS52012"/>
    </source>
</evidence>
<proteinExistence type="predicted"/>